<name>D6TZD9_KTERA</name>
<gene>
    <name evidence="1" type="ORF">Krac_2689</name>
</gene>
<dbReference type="Proteomes" id="UP000004508">
    <property type="component" value="Unassembled WGS sequence"/>
</dbReference>
<evidence type="ECO:0000313" key="1">
    <source>
        <dbReference type="EMBL" id="EFH81929.1"/>
    </source>
</evidence>
<keyword evidence="2" id="KW-1185">Reference proteome</keyword>
<accession>D6TZD9</accession>
<organism evidence="1 2">
    <name type="scientific">Ktedonobacter racemifer DSM 44963</name>
    <dbReference type="NCBI Taxonomy" id="485913"/>
    <lineage>
        <taxon>Bacteria</taxon>
        <taxon>Bacillati</taxon>
        <taxon>Chloroflexota</taxon>
        <taxon>Ktedonobacteria</taxon>
        <taxon>Ktedonobacterales</taxon>
        <taxon>Ktedonobacteraceae</taxon>
        <taxon>Ktedonobacter</taxon>
    </lineage>
</organism>
<evidence type="ECO:0000313" key="2">
    <source>
        <dbReference type="Proteomes" id="UP000004508"/>
    </source>
</evidence>
<dbReference type="InParanoid" id="D6TZD9"/>
<reference evidence="1 2" key="1">
    <citation type="journal article" date="2011" name="Stand. Genomic Sci.">
        <title>Non-contiguous finished genome sequence and contextual data of the filamentous soil bacterium Ktedonobacter racemifer type strain (SOSP1-21).</title>
        <authorList>
            <person name="Chang Y.J."/>
            <person name="Land M."/>
            <person name="Hauser L."/>
            <person name="Chertkov O."/>
            <person name="Del Rio T.G."/>
            <person name="Nolan M."/>
            <person name="Copeland A."/>
            <person name="Tice H."/>
            <person name="Cheng J.F."/>
            <person name="Lucas S."/>
            <person name="Han C."/>
            <person name="Goodwin L."/>
            <person name="Pitluck S."/>
            <person name="Ivanova N."/>
            <person name="Ovchinikova G."/>
            <person name="Pati A."/>
            <person name="Chen A."/>
            <person name="Palaniappan K."/>
            <person name="Mavromatis K."/>
            <person name="Liolios K."/>
            <person name="Brettin T."/>
            <person name="Fiebig A."/>
            <person name="Rohde M."/>
            <person name="Abt B."/>
            <person name="Goker M."/>
            <person name="Detter J.C."/>
            <person name="Woyke T."/>
            <person name="Bristow J."/>
            <person name="Eisen J.A."/>
            <person name="Markowitz V."/>
            <person name="Hugenholtz P."/>
            <person name="Kyrpides N.C."/>
            <person name="Klenk H.P."/>
            <person name="Lapidus A."/>
        </authorList>
    </citation>
    <scope>NUCLEOTIDE SEQUENCE [LARGE SCALE GENOMIC DNA]</scope>
    <source>
        <strain evidence="2">DSM 44963</strain>
    </source>
</reference>
<protein>
    <submittedName>
        <fullName evidence="1">Uncharacterized protein</fullName>
    </submittedName>
</protein>
<dbReference type="EMBL" id="ADVG01000004">
    <property type="protein sequence ID" value="EFH81929.1"/>
    <property type="molecule type" value="Genomic_DNA"/>
</dbReference>
<proteinExistence type="predicted"/>
<comment type="caution">
    <text evidence="1">The sequence shown here is derived from an EMBL/GenBank/DDBJ whole genome shotgun (WGS) entry which is preliminary data.</text>
</comment>
<sequence>MMECTQPWWGYQDKRFAVMHPTLVGVNSAREGKMHLTLVVIIWHKECIDAPNLGGGVLSTGAKARAVNSLIRGQIIVQLALREKHLKAPNCRL</sequence>
<dbReference type="AlphaFoldDB" id="D6TZD9"/>